<dbReference type="OrthoDB" id="3270336at2759"/>
<keyword evidence="2" id="KW-1185">Reference proteome</keyword>
<organism evidence="1 2">
    <name type="scientific">Pleurotus eryngii</name>
    <name type="common">Boletus of the steppes</name>
    <dbReference type="NCBI Taxonomy" id="5323"/>
    <lineage>
        <taxon>Eukaryota</taxon>
        <taxon>Fungi</taxon>
        <taxon>Dikarya</taxon>
        <taxon>Basidiomycota</taxon>
        <taxon>Agaricomycotina</taxon>
        <taxon>Agaricomycetes</taxon>
        <taxon>Agaricomycetidae</taxon>
        <taxon>Agaricales</taxon>
        <taxon>Pleurotineae</taxon>
        <taxon>Pleurotaceae</taxon>
        <taxon>Pleurotus</taxon>
    </lineage>
</organism>
<reference evidence="1" key="1">
    <citation type="submission" date="2020-11" db="EMBL/GenBank/DDBJ databases">
        <authorList>
            <consortium name="DOE Joint Genome Institute"/>
            <person name="Ahrendt S."/>
            <person name="Riley R."/>
            <person name="Andreopoulos W."/>
            <person name="Labutti K."/>
            <person name="Pangilinan J."/>
            <person name="Ruiz-Duenas F.J."/>
            <person name="Barrasa J.M."/>
            <person name="Sanchez-Garcia M."/>
            <person name="Camarero S."/>
            <person name="Miyauchi S."/>
            <person name="Serrano A."/>
            <person name="Linde D."/>
            <person name="Babiker R."/>
            <person name="Drula E."/>
            <person name="Ayuso-Fernandez I."/>
            <person name="Pacheco R."/>
            <person name="Padilla G."/>
            <person name="Ferreira P."/>
            <person name="Barriuso J."/>
            <person name="Kellner H."/>
            <person name="Castanera R."/>
            <person name="Alfaro M."/>
            <person name="Ramirez L."/>
            <person name="Pisabarro A.G."/>
            <person name="Kuo A."/>
            <person name="Tritt A."/>
            <person name="Lipzen A."/>
            <person name="He G."/>
            <person name="Yan M."/>
            <person name="Ng V."/>
            <person name="Cullen D."/>
            <person name="Martin F."/>
            <person name="Rosso M.-N."/>
            <person name="Henrissat B."/>
            <person name="Hibbett D."/>
            <person name="Martinez A.T."/>
            <person name="Grigoriev I.V."/>
        </authorList>
    </citation>
    <scope>NUCLEOTIDE SEQUENCE</scope>
    <source>
        <strain evidence="1">ATCC 90797</strain>
    </source>
</reference>
<proteinExistence type="predicted"/>
<protein>
    <submittedName>
        <fullName evidence="1">Uncharacterized protein</fullName>
    </submittedName>
</protein>
<sequence length="214" mass="24755">MVVRYFANHGILFKTPVLRSVACNIPIQSEVRFDYCREGYQPTRTDYAHYEARRDVFLRTPRGRAAISTGGIIWRLSHNIVDIGDVLAGPTEQATIWTRTAVSDDEAYVDDALNEYELDLIVGNYKVSIGMFSLDHLSWWPRHWNWKDTSLDMHIWMQNAEDWFQHCLEKIREGTAPLRTSCQWKSSMLLLKKATQLMRNLESLSQNVFPAASA</sequence>
<comment type="caution">
    <text evidence="1">The sequence shown here is derived from an EMBL/GenBank/DDBJ whole genome shotgun (WGS) entry which is preliminary data.</text>
</comment>
<evidence type="ECO:0000313" key="2">
    <source>
        <dbReference type="Proteomes" id="UP000807025"/>
    </source>
</evidence>
<dbReference type="AlphaFoldDB" id="A0A9P5ZJP6"/>
<name>A0A9P5ZJP6_PLEER</name>
<dbReference type="EMBL" id="MU154699">
    <property type="protein sequence ID" value="KAF9488741.1"/>
    <property type="molecule type" value="Genomic_DNA"/>
</dbReference>
<gene>
    <name evidence="1" type="ORF">BDN71DRAFT_1402836</name>
</gene>
<accession>A0A9P5ZJP6</accession>
<dbReference type="Proteomes" id="UP000807025">
    <property type="component" value="Unassembled WGS sequence"/>
</dbReference>
<evidence type="ECO:0000313" key="1">
    <source>
        <dbReference type="EMBL" id="KAF9488741.1"/>
    </source>
</evidence>